<proteinExistence type="predicted"/>
<dbReference type="EMBL" id="WEKT01000011">
    <property type="protein sequence ID" value="MZI93289.1"/>
    <property type="molecule type" value="Genomic_DNA"/>
</dbReference>
<evidence type="ECO:0000313" key="2">
    <source>
        <dbReference type="Proteomes" id="UP000462621"/>
    </source>
</evidence>
<sequence length="83" mass="9245">MAGLRIKGGDSINEPRISITDHLEEKNCGPIENIKAGGYSCELYINNKPAFPDKIQKGSVNLNYSDINKNSNLVYDIVKRADY</sequence>
<evidence type="ECO:0000313" key="1">
    <source>
        <dbReference type="EMBL" id="MZI93289.1"/>
    </source>
</evidence>
<keyword evidence="2" id="KW-1185">Reference proteome</keyword>
<reference evidence="1 2" key="1">
    <citation type="submission" date="2019-10" db="EMBL/GenBank/DDBJ databases">
        <title>Vibrio sp. nov. isolated from a shrimp pond.</title>
        <authorList>
            <person name="Gomez-Gil B."/>
            <person name="Enciso-Ibarra J."/>
            <person name="Enciso-Ibarra K."/>
            <person name="Bolan-Mejia C."/>
        </authorList>
    </citation>
    <scope>NUCLEOTIDE SEQUENCE [LARGE SCALE GENOMIC DNA]</scope>
    <source>
        <strain evidence="1 2">CAIM 722</strain>
    </source>
</reference>
<dbReference type="AlphaFoldDB" id="A0A7X4LJW9"/>
<name>A0A7X4LJW9_9VIBR</name>
<dbReference type="Proteomes" id="UP000462621">
    <property type="component" value="Unassembled WGS sequence"/>
</dbReference>
<protein>
    <submittedName>
        <fullName evidence="1">Uncharacterized protein</fullName>
    </submittedName>
</protein>
<comment type="caution">
    <text evidence="1">The sequence shown here is derived from an EMBL/GenBank/DDBJ whole genome shotgun (WGS) entry which is preliminary data.</text>
</comment>
<organism evidence="1 2">
    <name type="scientific">Vibrio eleionomae</name>
    <dbReference type="NCBI Taxonomy" id="2653505"/>
    <lineage>
        <taxon>Bacteria</taxon>
        <taxon>Pseudomonadati</taxon>
        <taxon>Pseudomonadota</taxon>
        <taxon>Gammaproteobacteria</taxon>
        <taxon>Vibrionales</taxon>
        <taxon>Vibrionaceae</taxon>
        <taxon>Vibrio</taxon>
    </lineage>
</organism>
<accession>A0A7X4LJW9</accession>
<dbReference type="RefSeq" id="WP_161154585.1">
    <property type="nucleotide sequence ID" value="NZ_WEKT01000011.1"/>
</dbReference>
<gene>
    <name evidence="1" type="ORF">F9817_08780</name>
</gene>